<evidence type="ECO:0008006" key="3">
    <source>
        <dbReference type="Google" id="ProtNLM"/>
    </source>
</evidence>
<dbReference type="Pfam" id="PF13306">
    <property type="entry name" value="LRR_5"/>
    <property type="match status" value="1"/>
</dbReference>
<dbReference type="RefSeq" id="WP_345203638.1">
    <property type="nucleotide sequence ID" value="NZ_BAABHX010000003.1"/>
</dbReference>
<dbReference type="InterPro" id="IPR026906">
    <property type="entry name" value="LRR_5"/>
</dbReference>
<organism evidence="1 2">
    <name type="scientific">Chryseobacterium ginsengisoli</name>
    <dbReference type="NCBI Taxonomy" id="363853"/>
    <lineage>
        <taxon>Bacteria</taxon>
        <taxon>Pseudomonadati</taxon>
        <taxon>Bacteroidota</taxon>
        <taxon>Flavobacteriia</taxon>
        <taxon>Flavobacteriales</taxon>
        <taxon>Weeksellaceae</taxon>
        <taxon>Chryseobacterium group</taxon>
        <taxon>Chryseobacterium</taxon>
    </lineage>
</organism>
<evidence type="ECO:0000313" key="1">
    <source>
        <dbReference type="EMBL" id="GAA5092680.1"/>
    </source>
</evidence>
<evidence type="ECO:0000313" key="2">
    <source>
        <dbReference type="Proteomes" id="UP001500353"/>
    </source>
</evidence>
<name>A0ABP9MDV2_9FLAO</name>
<proteinExistence type="predicted"/>
<reference evidence="2" key="1">
    <citation type="journal article" date="2019" name="Int. J. Syst. Evol. Microbiol.">
        <title>The Global Catalogue of Microorganisms (GCM) 10K type strain sequencing project: providing services to taxonomists for standard genome sequencing and annotation.</title>
        <authorList>
            <consortium name="The Broad Institute Genomics Platform"/>
            <consortium name="The Broad Institute Genome Sequencing Center for Infectious Disease"/>
            <person name="Wu L."/>
            <person name="Ma J."/>
        </authorList>
    </citation>
    <scope>NUCLEOTIDE SEQUENCE [LARGE SCALE GENOMIC DNA]</scope>
    <source>
        <strain evidence="2">JCM 18019</strain>
    </source>
</reference>
<dbReference type="InterPro" id="IPR032675">
    <property type="entry name" value="LRR_dom_sf"/>
</dbReference>
<accession>A0ABP9MDV2</accession>
<gene>
    <name evidence="1" type="ORF">GCM10023210_21970</name>
</gene>
<dbReference type="EMBL" id="BAABHX010000003">
    <property type="protein sequence ID" value="GAA5092680.1"/>
    <property type="molecule type" value="Genomic_DNA"/>
</dbReference>
<sequence length="217" mass="23881">MTTKEKLKLYFEQGDKPTQDEFWEWMDSYWHKEEKISQDSVDLLATEQHLMYSPTDSTELLGVAKTITIPKGVKVITSSGFAFNAIIRNYITKIIFPNTLEKIKSSAFNNQYLTGTLKIPGSCKVIEIYAFNGMSSRITELILEEGIEDIGYGAFSLQGSSDLKDLYIPNSIKSIGQNGFLIPSLQTVSAPAGLDLSTAGIPSTAVITYRGGTNGTV</sequence>
<protein>
    <recommendedName>
        <fullName evidence="3">Leucine-rich repeat domain-containing protein</fullName>
    </recommendedName>
</protein>
<dbReference type="Proteomes" id="UP001500353">
    <property type="component" value="Unassembled WGS sequence"/>
</dbReference>
<dbReference type="Gene3D" id="3.80.10.10">
    <property type="entry name" value="Ribonuclease Inhibitor"/>
    <property type="match status" value="1"/>
</dbReference>
<keyword evidence="2" id="KW-1185">Reference proteome</keyword>
<comment type="caution">
    <text evidence="1">The sequence shown here is derived from an EMBL/GenBank/DDBJ whole genome shotgun (WGS) entry which is preliminary data.</text>
</comment>